<dbReference type="NCBIfam" id="TIGR01796">
    <property type="entry name" value="CM_mono_aroH"/>
    <property type="match status" value="1"/>
</dbReference>
<dbReference type="Gene3D" id="3.30.1330.40">
    <property type="entry name" value="RutC-like"/>
    <property type="match status" value="1"/>
</dbReference>
<accession>A0A3B0V1Q8</accession>
<dbReference type="SUPFAM" id="SSF55298">
    <property type="entry name" value="YjgF-like"/>
    <property type="match status" value="1"/>
</dbReference>
<proteinExistence type="predicted"/>
<dbReference type="PROSITE" id="PS51167">
    <property type="entry name" value="CHORISMATE_MUT_1"/>
    <property type="match status" value="1"/>
</dbReference>
<name>A0A3B0V1Q8_9ZZZZ</name>
<reference evidence="1" key="1">
    <citation type="submission" date="2018-06" db="EMBL/GenBank/DDBJ databases">
        <authorList>
            <person name="Zhirakovskaya E."/>
        </authorList>
    </citation>
    <scope>NUCLEOTIDE SEQUENCE</scope>
</reference>
<evidence type="ECO:0000313" key="1">
    <source>
        <dbReference type="EMBL" id="VAW30789.1"/>
    </source>
</evidence>
<dbReference type="EC" id="5.4.99.5" evidence="1"/>
<keyword evidence="1" id="KW-0413">Isomerase</keyword>
<dbReference type="EMBL" id="UOEU01000086">
    <property type="protein sequence ID" value="VAW30789.1"/>
    <property type="molecule type" value="Genomic_DNA"/>
</dbReference>
<feature type="non-terminal residue" evidence="1">
    <location>
        <position position="1"/>
    </location>
</feature>
<dbReference type="GO" id="GO:0004106">
    <property type="term" value="F:chorismate mutase activity"/>
    <property type="evidence" value="ECO:0007669"/>
    <property type="project" value="UniProtKB-EC"/>
</dbReference>
<dbReference type="CDD" id="cd02185">
    <property type="entry name" value="AroH"/>
    <property type="match status" value="1"/>
</dbReference>
<gene>
    <name evidence="1" type="ORF">MNBD_CHLOROFLEXI01-3161</name>
</gene>
<dbReference type="InterPro" id="IPR035959">
    <property type="entry name" value="RutC-like_sf"/>
</dbReference>
<dbReference type="GO" id="GO:0046417">
    <property type="term" value="P:chorismate metabolic process"/>
    <property type="evidence" value="ECO:0007669"/>
    <property type="project" value="TreeGrafter"/>
</dbReference>
<dbReference type="InterPro" id="IPR008243">
    <property type="entry name" value="Chorismate_mutase_AroH"/>
</dbReference>
<organism evidence="1">
    <name type="scientific">hydrothermal vent metagenome</name>
    <dbReference type="NCBI Taxonomy" id="652676"/>
    <lineage>
        <taxon>unclassified sequences</taxon>
        <taxon>metagenomes</taxon>
        <taxon>ecological metagenomes</taxon>
    </lineage>
</organism>
<dbReference type="PANTHER" id="PTHR21164">
    <property type="entry name" value="CHORISMATE MUTASE"/>
    <property type="match status" value="1"/>
</dbReference>
<protein>
    <submittedName>
        <fullName evidence="1">Chorismate mutase II</fullName>
        <ecNumber evidence="1">5.4.99.5</ecNumber>
    </submittedName>
</protein>
<dbReference type="PANTHER" id="PTHR21164:SF0">
    <property type="entry name" value="CHORISMATE MUTASE AROH"/>
    <property type="match status" value="1"/>
</dbReference>
<sequence>QNQQPTACRGVRGAVTVEANSEEAILSATRELLQIIAKRNGMHPDDIASVYFTTTADLNATYPALAARQMGWRDVALLCGHEMNVPGGLKMCIRVLIHWNTPLSAKEIVHVYLREAQTLRPDRQNLPPVRPRQMNAMEAMVKVMASVL</sequence>
<dbReference type="AlphaFoldDB" id="A0A3B0V1Q8"/>
<dbReference type="Pfam" id="PF07736">
    <property type="entry name" value="CM_1"/>
    <property type="match status" value="1"/>
</dbReference>